<dbReference type="CDD" id="cd06260">
    <property type="entry name" value="DUF820-like"/>
    <property type="match status" value="1"/>
</dbReference>
<evidence type="ECO:0000259" key="1">
    <source>
        <dbReference type="Pfam" id="PF05685"/>
    </source>
</evidence>
<dbReference type="KEGG" id="rca:Rcas_1335"/>
<dbReference type="STRING" id="383372.Rcas_1335"/>
<reference evidence="2 3" key="1">
    <citation type="submission" date="2007-08" db="EMBL/GenBank/DDBJ databases">
        <title>Complete sequence of Roseiflexus castenholzii DSM 13941.</title>
        <authorList>
            <consortium name="US DOE Joint Genome Institute"/>
            <person name="Copeland A."/>
            <person name="Lucas S."/>
            <person name="Lapidus A."/>
            <person name="Barry K."/>
            <person name="Glavina del Rio T."/>
            <person name="Dalin E."/>
            <person name="Tice H."/>
            <person name="Pitluck S."/>
            <person name="Thompson L.S."/>
            <person name="Brettin T."/>
            <person name="Bruce D."/>
            <person name="Detter J.C."/>
            <person name="Han C."/>
            <person name="Tapia R."/>
            <person name="Schmutz J."/>
            <person name="Larimer F."/>
            <person name="Land M."/>
            <person name="Hauser L."/>
            <person name="Kyrpides N."/>
            <person name="Mikhailova N."/>
            <person name="Bryant D.A."/>
            <person name="Hanada S."/>
            <person name="Tsukatani Y."/>
            <person name="Richardson P."/>
        </authorList>
    </citation>
    <scope>NUCLEOTIDE SEQUENCE [LARGE SCALE GENOMIC DNA]</scope>
    <source>
        <strain evidence="3">DSM 13941 / HLO8</strain>
    </source>
</reference>
<dbReference type="Proteomes" id="UP000000263">
    <property type="component" value="Chromosome"/>
</dbReference>
<protein>
    <recommendedName>
        <fullName evidence="1">Putative restriction endonuclease domain-containing protein</fullName>
    </recommendedName>
</protein>
<dbReference type="EMBL" id="CP000804">
    <property type="protein sequence ID" value="ABU57431.1"/>
    <property type="molecule type" value="Genomic_DNA"/>
</dbReference>
<dbReference type="InterPro" id="IPR012296">
    <property type="entry name" value="Nuclease_put_TT1808"/>
</dbReference>
<dbReference type="Gene3D" id="3.90.1570.10">
    <property type="entry name" value="tt1808, chain A"/>
    <property type="match status" value="1"/>
</dbReference>
<dbReference type="SUPFAM" id="SSF52980">
    <property type="entry name" value="Restriction endonuclease-like"/>
    <property type="match status" value="1"/>
</dbReference>
<dbReference type="InterPro" id="IPR008538">
    <property type="entry name" value="Uma2"/>
</dbReference>
<sequence length="203" mass="22230">MTALVIKTDSPVVAGPLQGRWTLADWEALPDDGNRYEIIDGVLYMTTAPHSFHQWIIRRLERFIGIPAEDAGLAYCFPAPIGVIMPGCDPVQPDYVVVLQSRADLFRNGRIYGVPDLIVEVLSPGTRAYDERVKLAAYAAAGVPEYAIVDPEARQVRRYLLEAPGRYAPPQVAEATAQVAFACLPDIAFRVADLFTGAPDTTI</sequence>
<gene>
    <name evidence="2" type="ordered locus">Rcas_1335</name>
</gene>
<dbReference type="AlphaFoldDB" id="A7NIX3"/>
<proteinExistence type="predicted"/>
<dbReference type="RefSeq" id="WP_012119860.1">
    <property type="nucleotide sequence ID" value="NC_009767.1"/>
</dbReference>
<dbReference type="Pfam" id="PF05685">
    <property type="entry name" value="Uma2"/>
    <property type="match status" value="1"/>
</dbReference>
<organism evidence="2 3">
    <name type="scientific">Roseiflexus castenholzii (strain DSM 13941 / HLO8)</name>
    <dbReference type="NCBI Taxonomy" id="383372"/>
    <lineage>
        <taxon>Bacteria</taxon>
        <taxon>Bacillati</taxon>
        <taxon>Chloroflexota</taxon>
        <taxon>Chloroflexia</taxon>
        <taxon>Chloroflexales</taxon>
        <taxon>Roseiflexineae</taxon>
        <taxon>Roseiflexaceae</taxon>
        <taxon>Roseiflexus</taxon>
    </lineage>
</organism>
<evidence type="ECO:0000313" key="3">
    <source>
        <dbReference type="Proteomes" id="UP000000263"/>
    </source>
</evidence>
<accession>A7NIX3</accession>
<dbReference type="PANTHER" id="PTHR34107:SF4">
    <property type="entry name" value="SLL1222 PROTEIN"/>
    <property type="match status" value="1"/>
</dbReference>
<evidence type="ECO:0000313" key="2">
    <source>
        <dbReference type="EMBL" id="ABU57431.1"/>
    </source>
</evidence>
<name>A7NIX3_ROSCS</name>
<dbReference type="HOGENOM" id="CLU_076312_0_1_0"/>
<dbReference type="eggNOG" id="COG4636">
    <property type="taxonomic scope" value="Bacteria"/>
</dbReference>
<feature type="domain" description="Putative restriction endonuclease" evidence="1">
    <location>
        <begin position="25"/>
        <end position="190"/>
    </location>
</feature>
<dbReference type="OrthoDB" id="9793127at2"/>
<dbReference type="InterPro" id="IPR011335">
    <property type="entry name" value="Restrct_endonuc-II-like"/>
</dbReference>
<dbReference type="PANTHER" id="PTHR34107">
    <property type="entry name" value="SLL0198 PROTEIN-RELATED"/>
    <property type="match status" value="1"/>
</dbReference>
<keyword evidence="3" id="KW-1185">Reference proteome</keyword>